<dbReference type="Proteomes" id="UP000243859">
    <property type="component" value="Unassembled WGS sequence"/>
</dbReference>
<keyword evidence="2" id="KW-1185">Reference proteome</keyword>
<dbReference type="OrthoDB" id="7816979at2"/>
<comment type="caution">
    <text evidence="1">The sequence shown here is derived from an EMBL/GenBank/DDBJ whole genome shotgun (WGS) entry which is preliminary data.</text>
</comment>
<reference evidence="1 2" key="1">
    <citation type="submission" date="2018-04" db="EMBL/GenBank/DDBJ databases">
        <title>Genomic Encyclopedia of Archaeal and Bacterial Type Strains, Phase II (KMG-II): from individual species to whole genera.</title>
        <authorList>
            <person name="Goeker M."/>
        </authorList>
    </citation>
    <scope>NUCLEOTIDE SEQUENCE [LARGE SCALE GENOMIC DNA]</scope>
    <source>
        <strain evidence="1 2">DSM 18064</strain>
    </source>
</reference>
<dbReference type="EMBL" id="QAAA01000010">
    <property type="protein sequence ID" value="PTN01836.1"/>
    <property type="molecule type" value="Genomic_DNA"/>
</dbReference>
<proteinExistence type="predicted"/>
<sequence length="291" mass="33160">MQIAFHIGAHCTGGDRLIKSLLRSREELSKQDISVPGPSRYRPILRETMGVLRGEKASAEMQETLLDAIMDEDDPKRLILSNHNFLAPPQKVLAQHTLYPMAAQRADWMARVFFGTECEYHMAIRNPATFVPDLFALSGEKDFGGFIAGADPFRLAWSDTVRRLRLGTGDSRIVIWCEEDTPLIWPRILEAVSGCTPGTRLEGENDVLHTLMHPIGIKRMFNHMRRNPPEDEAQRIRTTSEFLERFARAELLETEITLPGWTQQVIDQLTDRYEDDLEVIAKMEGVEFLTP</sequence>
<protein>
    <recommendedName>
        <fullName evidence="3">Sulfotransferase family protein</fullName>
    </recommendedName>
</protein>
<dbReference type="AlphaFoldDB" id="A0A2T5BRF9"/>
<organism evidence="1 2">
    <name type="scientific">Rhodovulum imhoffii</name>
    <dbReference type="NCBI Taxonomy" id="365340"/>
    <lineage>
        <taxon>Bacteria</taxon>
        <taxon>Pseudomonadati</taxon>
        <taxon>Pseudomonadota</taxon>
        <taxon>Alphaproteobacteria</taxon>
        <taxon>Rhodobacterales</taxon>
        <taxon>Paracoccaceae</taxon>
        <taxon>Rhodovulum</taxon>
    </lineage>
</organism>
<accession>A0A2T5BRF9</accession>
<gene>
    <name evidence="1" type="ORF">C8N32_110118</name>
</gene>
<evidence type="ECO:0008006" key="3">
    <source>
        <dbReference type="Google" id="ProtNLM"/>
    </source>
</evidence>
<name>A0A2T5BRF9_9RHOB</name>
<dbReference type="RefSeq" id="WP_107892805.1">
    <property type="nucleotide sequence ID" value="NZ_NHSI01000059.1"/>
</dbReference>
<evidence type="ECO:0000313" key="2">
    <source>
        <dbReference type="Proteomes" id="UP000243859"/>
    </source>
</evidence>
<evidence type="ECO:0000313" key="1">
    <source>
        <dbReference type="EMBL" id="PTN01836.1"/>
    </source>
</evidence>